<proteinExistence type="predicted"/>
<evidence type="ECO:0008006" key="3">
    <source>
        <dbReference type="Google" id="ProtNLM"/>
    </source>
</evidence>
<dbReference type="PANTHER" id="PTHR20953:SF3">
    <property type="entry name" value="P-LOOP CONTAINING NUCLEOSIDE TRIPHOSPHATE HYDROLASES SUPERFAMILY PROTEIN"/>
    <property type="match status" value="1"/>
</dbReference>
<protein>
    <recommendedName>
        <fullName evidence="3">AAA family ATPase</fullName>
    </recommendedName>
</protein>
<dbReference type="Proteomes" id="UP000051861">
    <property type="component" value="Unassembled WGS sequence"/>
</dbReference>
<comment type="caution">
    <text evidence="1">The sequence shown here is derived from an EMBL/GenBank/DDBJ whole genome shotgun (WGS) entry which is preliminary data.</text>
</comment>
<dbReference type="PANTHER" id="PTHR20953">
    <property type="entry name" value="KINASE-RELATED"/>
    <property type="match status" value="1"/>
</dbReference>
<sequence>MVKVDEELLKLLEVLPPRVKQALLKLESINSLIEVVLDLGKSPEARFEGKVYYVPGDLVPEEDIDYVVGKVGEFTGDNRAGIERTLHRISCMRNRRGRIIGLTCRVGRSIIGTIDIIRDVIESGKNTLFMGPPGIGKTTKLREAARVLSDQFNKRV</sequence>
<reference evidence="1 2" key="1">
    <citation type="journal article" date="2015" name="Microbiome">
        <title>Genomic resolution of linkages in carbon, nitrogen, and sulfur cycling among widespread estuary sediment bacteria.</title>
        <authorList>
            <person name="Baker B.J."/>
            <person name="Lazar C.S."/>
            <person name="Teske A.P."/>
            <person name="Dick G.J."/>
        </authorList>
    </citation>
    <scope>NUCLEOTIDE SEQUENCE [LARGE SCALE GENOMIC DNA]</scope>
    <source>
        <strain evidence="1">DG_54_3</strain>
    </source>
</reference>
<gene>
    <name evidence="1" type="ORF">AMJ44_06580</name>
</gene>
<organism evidence="1 2">
    <name type="scientific">candidate division WOR-1 bacterium DG_54_3</name>
    <dbReference type="NCBI Taxonomy" id="1703775"/>
    <lineage>
        <taxon>Bacteria</taxon>
        <taxon>Bacillati</taxon>
        <taxon>Saganbacteria</taxon>
    </lineage>
</organism>
<evidence type="ECO:0000313" key="2">
    <source>
        <dbReference type="Proteomes" id="UP000051861"/>
    </source>
</evidence>
<dbReference type="SUPFAM" id="SSF52540">
    <property type="entry name" value="P-loop containing nucleoside triphosphate hydrolases"/>
    <property type="match status" value="1"/>
</dbReference>
<accession>A0A0S7Y0X9</accession>
<feature type="non-terminal residue" evidence="1">
    <location>
        <position position="156"/>
    </location>
</feature>
<name>A0A0S7Y0X9_UNCSA</name>
<dbReference type="AlphaFoldDB" id="A0A0S7Y0X9"/>
<evidence type="ECO:0000313" key="1">
    <source>
        <dbReference type="EMBL" id="KPJ68421.1"/>
    </source>
</evidence>
<dbReference type="EMBL" id="LIZX01000053">
    <property type="protein sequence ID" value="KPJ68421.1"/>
    <property type="molecule type" value="Genomic_DNA"/>
</dbReference>
<dbReference type="InterPro" id="IPR027417">
    <property type="entry name" value="P-loop_NTPase"/>
</dbReference>
<dbReference type="Gene3D" id="3.40.50.300">
    <property type="entry name" value="P-loop containing nucleotide triphosphate hydrolases"/>
    <property type="match status" value="1"/>
</dbReference>